<feature type="compositionally biased region" description="Low complexity" evidence="2">
    <location>
        <begin position="273"/>
        <end position="296"/>
    </location>
</feature>
<keyword evidence="4" id="KW-1185">Reference proteome</keyword>
<feature type="region of interest" description="Disordered" evidence="2">
    <location>
        <begin position="271"/>
        <end position="296"/>
    </location>
</feature>
<dbReference type="InterPro" id="IPR028043">
    <property type="entry name" value="PAAT-like"/>
</dbReference>
<sequence>MSSSEDGVIFARSSWQCSSQKQLSDVLTATQDNSPNDDCRVEHDRLVRFNACWWQKYLMNYSFNMLLIHKYSYMTFYSYICTCIFHRCDPVCLERAEEGSPCVLRLLCTPHPASVISSLQVISEARTIEVYSLSGEYCGTCRGEEVQKSHTDGSEDKRHFYKNHLLLENPVASCEIKLLSLGGRSSVAITHVGVGLETPKDRQGGPSVHPGIDLQRVQTMMEEMGTTLSPGAQNLMELVQCQQKNKSDMLSGFIPLLMGGGALSCLSRGGGASSSAGAESGPNPLSGLGQLLSSSNHDQIPSAMSALLSTDTGTINPDLLPVLQSVCGQVTQLRLEEVTSPERKKNGEREGHICCGGFEKILETIVEKRMDEMERRLKEHLDLRLDALQQRLEITLQQALSHKQHQYQ</sequence>
<dbReference type="Proteomes" id="UP001108240">
    <property type="component" value="Unplaced"/>
</dbReference>
<reference evidence="3" key="2">
    <citation type="submission" date="2025-09" db="UniProtKB">
        <authorList>
            <consortium name="Ensembl"/>
        </authorList>
    </citation>
    <scope>IDENTIFICATION</scope>
</reference>
<dbReference type="Pfam" id="PF14958">
    <property type="entry name" value="PAAT-like"/>
    <property type="match status" value="1"/>
</dbReference>
<dbReference type="PANTHER" id="PTHR14787:SF1">
    <property type="entry name" value="ATPASE PAAT"/>
    <property type="match status" value="1"/>
</dbReference>
<evidence type="ECO:0000256" key="1">
    <source>
        <dbReference type="SAM" id="Coils"/>
    </source>
</evidence>
<protein>
    <submittedName>
        <fullName evidence="3">Si:rp71-19m20.1</fullName>
    </submittedName>
</protein>
<name>A0A8C1AA25_CYPCA</name>
<evidence type="ECO:0000313" key="3">
    <source>
        <dbReference type="Ensembl" id="ENSCCRP00000015052.2"/>
    </source>
</evidence>
<dbReference type="AlphaFoldDB" id="A0A8C1AA25"/>
<evidence type="ECO:0000256" key="2">
    <source>
        <dbReference type="SAM" id="MobiDB-lite"/>
    </source>
</evidence>
<accession>A0A8C1AA25</accession>
<evidence type="ECO:0000313" key="4">
    <source>
        <dbReference type="Proteomes" id="UP001108240"/>
    </source>
</evidence>
<feature type="coiled-coil region" evidence="1">
    <location>
        <begin position="370"/>
        <end position="398"/>
    </location>
</feature>
<dbReference type="GeneTree" id="ENSGT00390000017384"/>
<organism evidence="3 4">
    <name type="scientific">Cyprinus carpio carpio</name>
    <dbReference type="NCBI Taxonomy" id="630221"/>
    <lineage>
        <taxon>Eukaryota</taxon>
        <taxon>Metazoa</taxon>
        <taxon>Chordata</taxon>
        <taxon>Craniata</taxon>
        <taxon>Vertebrata</taxon>
        <taxon>Euteleostomi</taxon>
        <taxon>Actinopterygii</taxon>
        <taxon>Neopterygii</taxon>
        <taxon>Teleostei</taxon>
        <taxon>Ostariophysi</taxon>
        <taxon>Cypriniformes</taxon>
        <taxon>Cyprinidae</taxon>
        <taxon>Cyprininae</taxon>
        <taxon>Cyprinus</taxon>
    </lineage>
</organism>
<reference evidence="3" key="1">
    <citation type="submission" date="2025-08" db="UniProtKB">
        <authorList>
            <consortium name="Ensembl"/>
        </authorList>
    </citation>
    <scope>IDENTIFICATION</scope>
</reference>
<dbReference type="Ensembl" id="ENSCCRT00000016452.2">
    <property type="protein sequence ID" value="ENSCCRP00000015052.2"/>
    <property type="gene ID" value="ENSCCRG00000008551.2"/>
</dbReference>
<proteinExistence type="predicted"/>
<dbReference type="PANTHER" id="PTHR14787">
    <property type="entry name" value="C10ORF188 FAMILY MEMBER"/>
    <property type="match status" value="1"/>
</dbReference>
<keyword evidence="1" id="KW-0175">Coiled coil</keyword>
<dbReference type="OMA" id="PMLQNVC"/>